<dbReference type="InterPro" id="IPR027330">
    <property type="entry name" value="TPX2_central_dom"/>
</dbReference>
<evidence type="ECO:0000256" key="5">
    <source>
        <dbReference type="ARBA" id="ARBA00022701"/>
    </source>
</evidence>
<evidence type="ECO:0000313" key="12">
    <source>
        <dbReference type="Proteomes" id="UP000504610"/>
    </source>
</evidence>
<organism evidence="12 13">
    <name type="scientific">Raphanus sativus</name>
    <name type="common">Radish</name>
    <name type="synonym">Raphanus raphanistrum var. sativus</name>
    <dbReference type="NCBI Taxonomy" id="3726"/>
    <lineage>
        <taxon>Eukaryota</taxon>
        <taxon>Viridiplantae</taxon>
        <taxon>Streptophyta</taxon>
        <taxon>Embryophyta</taxon>
        <taxon>Tracheophyta</taxon>
        <taxon>Spermatophyta</taxon>
        <taxon>Magnoliopsida</taxon>
        <taxon>eudicotyledons</taxon>
        <taxon>Gunneridae</taxon>
        <taxon>Pentapetalae</taxon>
        <taxon>rosids</taxon>
        <taxon>malvids</taxon>
        <taxon>Brassicales</taxon>
        <taxon>Brassicaceae</taxon>
        <taxon>Brassiceae</taxon>
        <taxon>Raphanus</taxon>
    </lineage>
</organism>
<dbReference type="GO" id="GO:0005880">
    <property type="term" value="C:nuclear microtubule"/>
    <property type="evidence" value="ECO:0007669"/>
    <property type="project" value="TreeGrafter"/>
</dbReference>
<feature type="compositionally biased region" description="Low complexity" evidence="9">
    <location>
        <begin position="769"/>
        <end position="781"/>
    </location>
</feature>
<feature type="domain" description="TPX2 C-terminal" evidence="10">
    <location>
        <begin position="669"/>
        <end position="745"/>
    </location>
</feature>
<feature type="compositionally biased region" description="Basic and acidic residues" evidence="9">
    <location>
        <begin position="132"/>
        <end position="155"/>
    </location>
</feature>
<proteinExistence type="inferred from homology"/>
<feature type="domain" description="TPX2 central" evidence="11">
    <location>
        <begin position="336"/>
        <end position="437"/>
    </location>
</feature>
<evidence type="ECO:0000256" key="6">
    <source>
        <dbReference type="ARBA" id="ARBA00023212"/>
    </source>
</evidence>
<keyword evidence="12" id="KW-1185">Reference proteome</keyword>
<feature type="domain" description="TPX2 central" evidence="11">
    <location>
        <begin position="439"/>
        <end position="486"/>
    </location>
</feature>
<feature type="compositionally biased region" description="Polar residues" evidence="9">
    <location>
        <begin position="205"/>
        <end position="218"/>
    </location>
</feature>
<dbReference type="Proteomes" id="UP000504610">
    <property type="component" value="Unplaced"/>
</dbReference>
<feature type="region of interest" description="Disordered" evidence="9">
    <location>
        <begin position="722"/>
        <end position="781"/>
    </location>
</feature>
<sequence length="781" mass="88621">MEGTTTAPAEEPIGSIATAIVDQSYEFLAPRWFDFINGETEDEARRAELWFESALSCAPSPSVPRIKARRCFKVETMCNFNEEEEKPIKEKELSEPVAATIASQPEPDSVTEAKTEEVDTSEASTIGSSHISSKDSADATRNTKDKTPKQIENKENIPPSKTEACTPKPPLQSSHGGKSTDLKKQQTTRKIASLLRNPSALRPKIQSQSSQLKGTNQKSVKRETSSKNIAGATTLIQDNQAIKKQKLDDGKSRQILNPKPTTLLHKTRQGLVNTGFNVCPSVSKQTPKENRKVYVREQVAPFMSTAELMKKFQTSTRDLSLPHANTSLPQNRTKLTLTRPKEPEFVTSQRARPVRVKSSAELEEEMLAKIPKFKARPVNKKILAAPALPAPQRSTPHLPEFQEFHLETMARASQHAETASIASTEVSRQIQHNDSRPYLTAPKSPVLQTMLRARPTKAKTTAELEQEELEKAPKFKAKPLNKKIFESKGEMGIFCNVKKHITIPQEFHFATDERISQPCPVLDIFDKLSLTSDSCHEKPLPRNTAPNPFNLRTEERGAEKEKKFVMEVTQKLIGDERARVPKATPYPYTTDYPVVPPRPEPKQCTKPAPFQLESLVRHEEEMRREREERMRMEREEAQKRLFKAQPVIKEDPIPVPEKVRKPLTEIQEFNLHVEHRAVERADFDQKIKEKENQYKRYREESEAAKMVEEERFLKQMRKTMVPHARPVPNFNKPFLPQKSNKEITKPKSPNLRVIKRTERRTMMAPPPTVSAATSASAGQMR</sequence>
<evidence type="ECO:0000256" key="7">
    <source>
        <dbReference type="ARBA" id="ARBA00023242"/>
    </source>
</evidence>
<dbReference type="InterPro" id="IPR009675">
    <property type="entry name" value="TPX2_fam"/>
</dbReference>
<evidence type="ECO:0000256" key="8">
    <source>
        <dbReference type="SAM" id="Coils"/>
    </source>
</evidence>
<dbReference type="OrthoDB" id="1684416at2759"/>
<keyword evidence="6" id="KW-0206">Cytoskeleton</keyword>
<dbReference type="KEGG" id="rsz:130494237"/>
<dbReference type="Pfam" id="PF06886">
    <property type="entry name" value="TPX2"/>
    <property type="match status" value="1"/>
</dbReference>
<evidence type="ECO:0000256" key="9">
    <source>
        <dbReference type="SAM" id="MobiDB-lite"/>
    </source>
</evidence>
<dbReference type="GeneID" id="130494237"/>
<gene>
    <name evidence="13" type="primary">LOC130494237</name>
</gene>
<keyword evidence="8" id="KW-0175">Coiled coil</keyword>
<evidence type="ECO:0000313" key="13">
    <source>
        <dbReference type="RefSeq" id="XP_018451713.1"/>
    </source>
</evidence>
<dbReference type="GO" id="GO:0008017">
    <property type="term" value="F:microtubule binding"/>
    <property type="evidence" value="ECO:0007669"/>
    <property type="project" value="TreeGrafter"/>
</dbReference>
<feature type="region of interest" description="Disordered" evidence="9">
    <location>
        <begin position="83"/>
        <end position="232"/>
    </location>
</feature>
<keyword evidence="5" id="KW-0493">Microtubule</keyword>
<evidence type="ECO:0000256" key="2">
    <source>
        <dbReference type="ARBA" id="ARBA00004186"/>
    </source>
</evidence>
<feature type="coiled-coil region" evidence="8">
    <location>
        <begin position="680"/>
        <end position="707"/>
    </location>
</feature>
<feature type="compositionally biased region" description="Polar residues" evidence="9">
    <location>
        <begin position="121"/>
        <end position="131"/>
    </location>
</feature>
<evidence type="ECO:0000259" key="10">
    <source>
        <dbReference type="Pfam" id="PF06886"/>
    </source>
</evidence>
<dbReference type="GO" id="GO:0030295">
    <property type="term" value="F:protein kinase activator activity"/>
    <property type="evidence" value="ECO:0007669"/>
    <property type="project" value="TreeGrafter"/>
</dbReference>
<dbReference type="PANTHER" id="PTHR14326">
    <property type="entry name" value="TARGETING PROTEIN FOR XKLP2"/>
    <property type="match status" value="1"/>
</dbReference>
<evidence type="ECO:0000256" key="4">
    <source>
        <dbReference type="ARBA" id="ARBA00022490"/>
    </source>
</evidence>
<keyword evidence="4" id="KW-0963">Cytoplasm</keyword>
<dbReference type="GO" id="GO:0090307">
    <property type="term" value="P:mitotic spindle assembly"/>
    <property type="evidence" value="ECO:0007669"/>
    <property type="project" value="TreeGrafter"/>
</dbReference>
<dbReference type="Pfam" id="PF12214">
    <property type="entry name" value="TPX2_importin"/>
    <property type="match status" value="2"/>
</dbReference>
<name>A0A6J0KVV1_RAPSA</name>
<evidence type="ECO:0000259" key="11">
    <source>
        <dbReference type="Pfam" id="PF12214"/>
    </source>
</evidence>
<comment type="similarity">
    <text evidence="3">Belongs to the TPX2 family.</text>
</comment>
<protein>
    <submittedName>
        <fullName evidence="13">Protein TPX2-like</fullName>
    </submittedName>
</protein>
<dbReference type="AlphaFoldDB" id="A0A6J0KVV1"/>
<dbReference type="InterPro" id="IPR027329">
    <property type="entry name" value="TPX2_C"/>
</dbReference>
<dbReference type="GO" id="GO:0005819">
    <property type="term" value="C:spindle"/>
    <property type="evidence" value="ECO:0007669"/>
    <property type="project" value="UniProtKB-SubCell"/>
</dbReference>
<dbReference type="GO" id="GO:0060236">
    <property type="term" value="P:regulation of mitotic spindle organization"/>
    <property type="evidence" value="ECO:0007669"/>
    <property type="project" value="InterPro"/>
</dbReference>
<dbReference type="PANTHER" id="PTHR14326:SF44">
    <property type="entry name" value="TARGETING PROTEIN FOR XKLP2"/>
    <property type="match status" value="1"/>
</dbReference>
<evidence type="ECO:0000256" key="3">
    <source>
        <dbReference type="ARBA" id="ARBA00005885"/>
    </source>
</evidence>
<keyword evidence="7" id="KW-0539">Nucleus</keyword>
<comment type="subcellular location">
    <subcellularLocation>
        <location evidence="2">Cytoplasm</location>
        <location evidence="2">Cytoskeleton</location>
        <location evidence="2">Spindle</location>
    </subcellularLocation>
    <subcellularLocation>
        <location evidence="1">Nucleus</location>
    </subcellularLocation>
</comment>
<accession>A0A6J0KVV1</accession>
<evidence type="ECO:0000256" key="1">
    <source>
        <dbReference type="ARBA" id="ARBA00004123"/>
    </source>
</evidence>
<reference evidence="13" key="1">
    <citation type="submission" date="2025-08" db="UniProtKB">
        <authorList>
            <consortium name="RefSeq"/>
        </authorList>
    </citation>
    <scope>IDENTIFICATION</scope>
    <source>
        <tissue evidence="13">Leaf</tissue>
    </source>
</reference>
<dbReference type="RefSeq" id="XP_018451713.1">
    <property type="nucleotide sequence ID" value="XM_018596211.2"/>
</dbReference>